<reference evidence="3" key="1">
    <citation type="submission" date="2019-03" db="EMBL/GenBank/DDBJ databases">
        <title>Aquabacterium pictum sp.nov., the first bacteriochlorophyll a-containing freshwater bacterium in the genus Aquabacterium of the class Betaproteobacteria.</title>
        <authorList>
            <person name="Hirose S."/>
            <person name="Tank M."/>
            <person name="Hara E."/>
            <person name="Tamaki H."/>
            <person name="Takaichi S."/>
            <person name="Haruta S."/>
            <person name="Hanada S."/>
        </authorList>
    </citation>
    <scope>NUCLEOTIDE SEQUENCE [LARGE SCALE GENOMIC DNA]</scope>
    <source>
        <strain evidence="3">W35</strain>
    </source>
</reference>
<dbReference type="AlphaFoldDB" id="A0A480AS15"/>
<feature type="transmembrane region" description="Helical" evidence="1">
    <location>
        <begin position="88"/>
        <end position="108"/>
    </location>
</feature>
<comment type="caution">
    <text evidence="2">The sequence shown here is derived from an EMBL/GenBank/DDBJ whole genome shotgun (WGS) entry which is preliminary data.</text>
</comment>
<sequence length="152" mass="15957">MNPLTTTPSPSLGHPPRLEGLEGQFALRLTAHLNGGAQALPHDITERLRFSRERALASRRAVAVLATAPVVVASGSGRAAALGSPPSLWLRLVSALPLVVLVAGLVFIQHHHDLQQIEVAAEIDSALLADDLPPAAYGDPGFSEFLRSGEAP</sequence>
<dbReference type="InterPro" id="IPR022064">
    <property type="entry name" value="DUF3619"/>
</dbReference>
<evidence type="ECO:0000313" key="3">
    <source>
        <dbReference type="Proteomes" id="UP000301751"/>
    </source>
</evidence>
<dbReference type="Pfam" id="PF12279">
    <property type="entry name" value="DUF3619"/>
    <property type="match status" value="1"/>
</dbReference>
<keyword evidence="1" id="KW-0812">Transmembrane</keyword>
<keyword evidence="3" id="KW-1185">Reference proteome</keyword>
<evidence type="ECO:0000256" key="1">
    <source>
        <dbReference type="SAM" id="Phobius"/>
    </source>
</evidence>
<dbReference type="EMBL" id="BJCL01000001">
    <property type="protein sequence ID" value="GCL61548.1"/>
    <property type="molecule type" value="Genomic_DNA"/>
</dbReference>
<organism evidence="2 3">
    <name type="scientific">Pseudaquabacterium pictum</name>
    <dbReference type="NCBI Taxonomy" id="2315236"/>
    <lineage>
        <taxon>Bacteria</taxon>
        <taxon>Pseudomonadati</taxon>
        <taxon>Pseudomonadota</taxon>
        <taxon>Betaproteobacteria</taxon>
        <taxon>Burkholderiales</taxon>
        <taxon>Sphaerotilaceae</taxon>
        <taxon>Pseudaquabacterium</taxon>
    </lineage>
</organism>
<dbReference type="RefSeq" id="WP_306446319.1">
    <property type="nucleotide sequence ID" value="NZ_BJCL01000001.1"/>
</dbReference>
<feature type="transmembrane region" description="Helical" evidence="1">
    <location>
        <begin position="61"/>
        <end position="82"/>
    </location>
</feature>
<dbReference type="Proteomes" id="UP000301751">
    <property type="component" value="Unassembled WGS sequence"/>
</dbReference>
<protein>
    <recommendedName>
        <fullName evidence="4">DUF3619 domain-containing protein</fullName>
    </recommendedName>
</protein>
<keyword evidence="1" id="KW-1133">Transmembrane helix</keyword>
<keyword evidence="1" id="KW-0472">Membrane</keyword>
<proteinExistence type="predicted"/>
<evidence type="ECO:0000313" key="2">
    <source>
        <dbReference type="EMBL" id="GCL61548.1"/>
    </source>
</evidence>
<name>A0A480AS15_9BURK</name>
<evidence type="ECO:0008006" key="4">
    <source>
        <dbReference type="Google" id="ProtNLM"/>
    </source>
</evidence>
<accession>A0A480AS15</accession>
<gene>
    <name evidence="2" type="ORF">AQPW35_06290</name>
</gene>